<gene>
    <name evidence="2" type="ORF">GC093_31180</name>
</gene>
<evidence type="ECO:0000313" key="2">
    <source>
        <dbReference type="EMBL" id="NOU97658.1"/>
    </source>
</evidence>
<sequence>MKLPKIMRFTAILATVLVVSACGDRQPETQVSEAKSQVSSSPTTVTKAALDTEKFNAFVKNIQGAVLIKSSVIANSNEAHIEFYESYDNFKTANIDSKLSKDDFNNFWATDDAINKVLMEEPIILLKEFPDLQNVSMSLSYQDKTYFVNADRSTVEDYLNVKLASMDHVVWTDKVVNKFFTKDERLKYSRKFIKIS</sequence>
<name>A0A972K557_9BACL</name>
<dbReference type="AlphaFoldDB" id="A0A972K557"/>
<reference evidence="2" key="1">
    <citation type="submission" date="2019-10" db="EMBL/GenBank/DDBJ databases">
        <title>Description of Paenibacillus glebae sp. nov.</title>
        <authorList>
            <person name="Carlier A."/>
            <person name="Qi S."/>
        </authorList>
    </citation>
    <scope>NUCLEOTIDE SEQUENCE</scope>
    <source>
        <strain evidence="2">LMG 31456</strain>
    </source>
</reference>
<protein>
    <recommendedName>
        <fullName evidence="4">Lipoprotein</fullName>
    </recommendedName>
</protein>
<feature type="signal peptide" evidence="1">
    <location>
        <begin position="1"/>
        <end position="21"/>
    </location>
</feature>
<proteinExistence type="predicted"/>
<feature type="chain" id="PRO_5038777118" description="Lipoprotein" evidence="1">
    <location>
        <begin position="22"/>
        <end position="196"/>
    </location>
</feature>
<comment type="caution">
    <text evidence="2">The sequence shown here is derived from an EMBL/GenBank/DDBJ whole genome shotgun (WGS) entry which is preliminary data.</text>
</comment>
<keyword evidence="3" id="KW-1185">Reference proteome</keyword>
<dbReference type="RefSeq" id="WP_171655900.1">
    <property type="nucleotide sequence ID" value="NZ_WHOD01000119.1"/>
</dbReference>
<evidence type="ECO:0008006" key="4">
    <source>
        <dbReference type="Google" id="ProtNLM"/>
    </source>
</evidence>
<dbReference type="EMBL" id="WHOD01000119">
    <property type="protein sequence ID" value="NOU97658.1"/>
    <property type="molecule type" value="Genomic_DNA"/>
</dbReference>
<accession>A0A972K557</accession>
<evidence type="ECO:0000256" key="1">
    <source>
        <dbReference type="SAM" id="SignalP"/>
    </source>
</evidence>
<organism evidence="2 3">
    <name type="scientific">Paenibacillus foliorum</name>
    <dbReference type="NCBI Taxonomy" id="2654974"/>
    <lineage>
        <taxon>Bacteria</taxon>
        <taxon>Bacillati</taxon>
        <taxon>Bacillota</taxon>
        <taxon>Bacilli</taxon>
        <taxon>Bacillales</taxon>
        <taxon>Paenibacillaceae</taxon>
        <taxon>Paenibacillus</taxon>
    </lineage>
</organism>
<keyword evidence="1" id="KW-0732">Signal</keyword>
<evidence type="ECO:0000313" key="3">
    <source>
        <dbReference type="Proteomes" id="UP000641588"/>
    </source>
</evidence>
<dbReference type="PROSITE" id="PS51257">
    <property type="entry name" value="PROKAR_LIPOPROTEIN"/>
    <property type="match status" value="1"/>
</dbReference>
<dbReference type="Proteomes" id="UP000641588">
    <property type="component" value="Unassembled WGS sequence"/>
</dbReference>